<sequence>MASLRKYVILLCDDPARAQSAQDMLERVPVCAAVAIAPDLFHLRQLLALRIPDVIVIHPAPEASHSMHYIKDLRKDIYIDGIPVFLYPVLPDAHELLRILTRLHP</sequence>
<dbReference type="EMBL" id="JAHESC010000004">
    <property type="protein sequence ID" value="MBT1685823.1"/>
    <property type="molecule type" value="Genomic_DNA"/>
</dbReference>
<accession>A0AAP2GHB3</accession>
<organism evidence="1 2">
    <name type="scientific">Dawidia soli</name>
    <dbReference type="NCBI Taxonomy" id="2782352"/>
    <lineage>
        <taxon>Bacteria</taxon>
        <taxon>Pseudomonadati</taxon>
        <taxon>Bacteroidota</taxon>
        <taxon>Cytophagia</taxon>
        <taxon>Cytophagales</taxon>
        <taxon>Chryseotaleaceae</taxon>
        <taxon>Dawidia</taxon>
    </lineage>
</organism>
<reference evidence="1 2" key="1">
    <citation type="submission" date="2021-05" db="EMBL/GenBank/DDBJ databases">
        <title>A Polyphasic approach of four new species of the genus Ohtaekwangia: Ohtaekwangia histidinii sp. nov., Ohtaekwangia cretensis sp. nov., Ohtaekwangia indiensis sp. nov., Ohtaekwangia reichenbachii sp. nov. from diverse environment.</title>
        <authorList>
            <person name="Octaviana S."/>
        </authorList>
    </citation>
    <scope>NUCLEOTIDE SEQUENCE [LARGE SCALE GENOMIC DNA]</scope>
    <source>
        <strain evidence="1 2">PWU37</strain>
    </source>
</reference>
<dbReference type="Proteomes" id="UP001319180">
    <property type="component" value="Unassembled WGS sequence"/>
</dbReference>
<proteinExistence type="predicted"/>
<dbReference type="RefSeq" id="WP_254089075.1">
    <property type="nucleotide sequence ID" value="NZ_JAHESC010000004.1"/>
</dbReference>
<evidence type="ECO:0000313" key="2">
    <source>
        <dbReference type="Proteomes" id="UP001319180"/>
    </source>
</evidence>
<evidence type="ECO:0008006" key="3">
    <source>
        <dbReference type="Google" id="ProtNLM"/>
    </source>
</evidence>
<dbReference type="AlphaFoldDB" id="A0AAP2GHB3"/>
<keyword evidence="2" id="KW-1185">Reference proteome</keyword>
<comment type="caution">
    <text evidence="1">The sequence shown here is derived from an EMBL/GenBank/DDBJ whole genome shotgun (WGS) entry which is preliminary data.</text>
</comment>
<protein>
    <recommendedName>
        <fullName evidence="3">Response regulatory domain-containing protein</fullName>
    </recommendedName>
</protein>
<gene>
    <name evidence="1" type="ORF">KK078_04610</name>
</gene>
<name>A0AAP2GHB3_9BACT</name>
<evidence type="ECO:0000313" key="1">
    <source>
        <dbReference type="EMBL" id="MBT1685823.1"/>
    </source>
</evidence>